<accession>A0A833N2L0</accession>
<proteinExistence type="predicted"/>
<protein>
    <submittedName>
        <fullName evidence="1">Uncharacterized protein</fullName>
    </submittedName>
</protein>
<evidence type="ECO:0000313" key="2">
    <source>
        <dbReference type="Proteomes" id="UP000469949"/>
    </source>
</evidence>
<comment type="caution">
    <text evidence="1">The sequence shown here is derived from an EMBL/GenBank/DDBJ whole genome shotgun (WGS) entry which is preliminary data.</text>
</comment>
<organism evidence="1 2">
    <name type="scientific">Methylorubrum populi</name>
    <dbReference type="NCBI Taxonomy" id="223967"/>
    <lineage>
        <taxon>Bacteria</taxon>
        <taxon>Pseudomonadati</taxon>
        <taxon>Pseudomonadota</taxon>
        <taxon>Alphaproteobacteria</taxon>
        <taxon>Hyphomicrobiales</taxon>
        <taxon>Methylobacteriaceae</taxon>
        <taxon>Methylorubrum</taxon>
    </lineage>
</organism>
<evidence type="ECO:0000313" key="1">
    <source>
        <dbReference type="EMBL" id="KAB7784079.1"/>
    </source>
</evidence>
<dbReference type="Proteomes" id="UP000469949">
    <property type="component" value="Unassembled WGS sequence"/>
</dbReference>
<reference evidence="1 2" key="1">
    <citation type="submission" date="2019-10" db="EMBL/GenBank/DDBJ databases">
        <title>Draft Genome Sequence of the Caffeine Degrading Methylotroph Methylorubrum populi PINKEL.</title>
        <authorList>
            <person name="Dawson S.C."/>
            <person name="Zhang X."/>
            <person name="Wright M.E."/>
            <person name="Sharma G."/>
            <person name="Langner J.T."/>
            <person name="Ditty J.L."/>
            <person name="Subuyuj G.A."/>
        </authorList>
    </citation>
    <scope>NUCLEOTIDE SEQUENCE [LARGE SCALE GENOMIC DNA]</scope>
    <source>
        <strain evidence="1 2">Pinkel</strain>
    </source>
</reference>
<name>A0A833N2L0_9HYPH</name>
<gene>
    <name evidence="1" type="ORF">F8B43_3434</name>
</gene>
<dbReference type="AlphaFoldDB" id="A0A833N2L0"/>
<dbReference type="EMBL" id="WEKV01000013">
    <property type="protein sequence ID" value="KAB7784079.1"/>
    <property type="molecule type" value="Genomic_DNA"/>
</dbReference>
<sequence length="53" mass="5772">MNLRFAWHRLRSTGNGDGHPVAEMAADPFTVIAIPGCTVGLISHRKTIPSRKS</sequence>